<dbReference type="NCBIfam" id="NF045478">
    <property type="entry name" value="XF1762_fam"/>
    <property type="match status" value="1"/>
</dbReference>
<dbReference type="RefSeq" id="WP_328708849.1">
    <property type="nucleotide sequence ID" value="NZ_CP108085.1"/>
</dbReference>
<gene>
    <name evidence="1" type="ORF">OG913_29845</name>
</gene>
<organism evidence="1 2">
    <name type="scientific">Microbispora hainanensis</name>
    <dbReference type="NCBI Taxonomy" id="568844"/>
    <lineage>
        <taxon>Bacteria</taxon>
        <taxon>Bacillati</taxon>
        <taxon>Actinomycetota</taxon>
        <taxon>Actinomycetes</taxon>
        <taxon>Streptosporangiales</taxon>
        <taxon>Streptosporangiaceae</taxon>
        <taxon>Microbispora</taxon>
    </lineage>
</organism>
<dbReference type="EMBL" id="CP108085">
    <property type="protein sequence ID" value="WUP73567.1"/>
    <property type="molecule type" value="Genomic_DNA"/>
</dbReference>
<evidence type="ECO:0008006" key="3">
    <source>
        <dbReference type="Google" id="ProtNLM"/>
    </source>
</evidence>
<protein>
    <recommendedName>
        <fullName evidence="3">GNAT family N-acetyltransferase</fullName>
    </recommendedName>
</protein>
<evidence type="ECO:0000313" key="2">
    <source>
        <dbReference type="Proteomes" id="UP001432011"/>
    </source>
</evidence>
<proteinExistence type="predicted"/>
<reference evidence="1" key="1">
    <citation type="submission" date="2022-10" db="EMBL/GenBank/DDBJ databases">
        <title>The complete genomes of actinobacterial strains from the NBC collection.</title>
        <authorList>
            <person name="Joergensen T.S."/>
            <person name="Alvarez Arevalo M."/>
            <person name="Sterndorff E.B."/>
            <person name="Faurdal D."/>
            <person name="Vuksanovic O."/>
            <person name="Mourched A.-S."/>
            <person name="Charusanti P."/>
            <person name="Shaw S."/>
            <person name="Blin K."/>
            <person name="Weber T."/>
        </authorList>
    </citation>
    <scope>NUCLEOTIDE SEQUENCE</scope>
    <source>
        <strain evidence="1">NBC_00254</strain>
    </source>
</reference>
<dbReference type="Proteomes" id="UP001432011">
    <property type="component" value="Chromosome"/>
</dbReference>
<name>A0ABZ1SM79_9ACTN</name>
<accession>A0ABZ1SM79</accession>
<keyword evidence="2" id="KW-1185">Reference proteome</keyword>
<evidence type="ECO:0000313" key="1">
    <source>
        <dbReference type="EMBL" id="WUP73567.1"/>
    </source>
</evidence>
<sequence>MPIQTARAFIAWTQPHLAPPAGAAFALGAQTGDGTLVGVVLVGWPTAWAFDDGDTAEVLALATDGTSDASRALLGAVWPLAREMGYRRLIAYTCIEESGTDLWDAGFRVVRRPLGWHAISRADDVARVMWAIRAVGGRR</sequence>
<dbReference type="InterPro" id="IPR053780">
    <property type="entry name" value="Gp66-like"/>
</dbReference>